<reference evidence="1 2" key="1">
    <citation type="submission" date="2023-10" db="EMBL/GenBank/DDBJ databases">
        <title>Genomes of two closely related lineages of the louse Polyplax serrata with different host specificities.</title>
        <authorList>
            <person name="Martinu J."/>
            <person name="Tarabai H."/>
            <person name="Stefka J."/>
            <person name="Hypsa V."/>
        </authorList>
    </citation>
    <scope>NUCLEOTIDE SEQUENCE [LARGE SCALE GENOMIC DNA]</scope>
    <source>
        <strain evidence="1">HR10_N</strain>
    </source>
</reference>
<evidence type="ECO:0000313" key="2">
    <source>
        <dbReference type="Proteomes" id="UP001372834"/>
    </source>
</evidence>
<dbReference type="Proteomes" id="UP001372834">
    <property type="component" value="Unassembled WGS sequence"/>
</dbReference>
<sequence>MATQKAARQNEKIWHIHNIQKYIVLTRGKFGRSFTSEIAKFGWQGNWVGGREKEKERERKREGSLARIVVRRRSKIHRRTFERDDKVRNNERQKYRIKIQEFTTAKYTASIA</sequence>
<organism evidence="1 2">
    <name type="scientific">Polyplax serrata</name>
    <name type="common">Common mouse louse</name>
    <dbReference type="NCBI Taxonomy" id="468196"/>
    <lineage>
        <taxon>Eukaryota</taxon>
        <taxon>Metazoa</taxon>
        <taxon>Ecdysozoa</taxon>
        <taxon>Arthropoda</taxon>
        <taxon>Hexapoda</taxon>
        <taxon>Insecta</taxon>
        <taxon>Pterygota</taxon>
        <taxon>Neoptera</taxon>
        <taxon>Paraneoptera</taxon>
        <taxon>Psocodea</taxon>
        <taxon>Troctomorpha</taxon>
        <taxon>Phthiraptera</taxon>
        <taxon>Anoplura</taxon>
        <taxon>Polyplacidae</taxon>
        <taxon>Polyplax</taxon>
    </lineage>
</organism>
<evidence type="ECO:0000313" key="1">
    <source>
        <dbReference type="EMBL" id="KAK6634450.1"/>
    </source>
</evidence>
<name>A0AAN8Q3F1_POLSC</name>
<dbReference type="EMBL" id="JAWJWE010000005">
    <property type="protein sequence ID" value="KAK6634450.1"/>
    <property type="molecule type" value="Genomic_DNA"/>
</dbReference>
<proteinExistence type="predicted"/>
<accession>A0AAN8Q3F1</accession>
<protein>
    <submittedName>
        <fullName evidence="1">Uncharacterized protein</fullName>
    </submittedName>
</protein>
<comment type="caution">
    <text evidence="1">The sequence shown here is derived from an EMBL/GenBank/DDBJ whole genome shotgun (WGS) entry which is preliminary data.</text>
</comment>
<gene>
    <name evidence="1" type="ORF">RUM43_011851</name>
</gene>
<dbReference type="AlphaFoldDB" id="A0AAN8Q3F1"/>